<protein>
    <submittedName>
        <fullName evidence="2">Uncharacterized protein</fullName>
    </submittedName>
</protein>
<dbReference type="Proteomes" id="UP001529510">
    <property type="component" value="Unassembled WGS sequence"/>
</dbReference>
<name>A0ABD0PGM3_CIRMR</name>
<evidence type="ECO:0000313" key="3">
    <source>
        <dbReference type="Proteomes" id="UP001529510"/>
    </source>
</evidence>
<keyword evidence="3" id="KW-1185">Reference proteome</keyword>
<evidence type="ECO:0000313" key="2">
    <source>
        <dbReference type="EMBL" id="KAL0172910.1"/>
    </source>
</evidence>
<gene>
    <name evidence="2" type="ORF">M9458_033221</name>
</gene>
<dbReference type="EMBL" id="JAMKFB020000016">
    <property type="protein sequence ID" value="KAL0172910.1"/>
    <property type="molecule type" value="Genomic_DNA"/>
</dbReference>
<feature type="non-terminal residue" evidence="2">
    <location>
        <position position="116"/>
    </location>
</feature>
<reference evidence="2 3" key="1">
    <citation type="submission" date="2024-05" db="EMBL/GenBank/DDBJ databases">
        <title>Genome sequencing and assembly of Indian major carp, Cirrhinus mrigala (Hamilton, 1822).</title>
        <authorList>
            <person name="Mohindra V."/>
            <person name="Chowdhury L.M."/>
            <person name="Lal K."/>
            <person name="Jena J.K."/>
        </authorList>
    </citation>
    <scope>NUCLEOTIDE SEQUENCE [LARGE SCALE GENOMIC DNA]</scope>
    <source>
        <strain evidence="2">CM1030</strain>
        <tissue evidence="2">Blood</tissue>
    </source>
</reference>
<dbReference type="AlphaFoldDB" id="A0ABD0PGM3"/>
<organism evidence="2 3">
    <name type="scientific">Cirrhinus mrigala</name>
    <name type="common">Mrigala</name>
    <dbReference type="NCBI Taxonomy" id="683832"/>
    <lineage>
        <taxon>Eukaryota</taxon>
        <taxon>Metazoa</taxon>
        <taxon>Chordata</taxon>
        <taxon>Craniata</taxon>
        <taxon>Vertebrata</taxon>
        <taxon>Euteleostomi</taxon>
        <taxon>Actinopterygii</taxon>
        <taxon>Neopterygii</taxon>
        <taxon>Teleostei</taxon>
        <taxon>Ostariophysi</taxon>
        <taxon>Cypriniformes</taxon>
        <taxon>Cyprinidae</taxon>
        <taxon>Labeoninae</taxon>
        <taxon>Labeonini</taxon>
        <taxon>Cirrhinus</taxon>
    </lineage>
</organism>
<sequence>MDHPAVHILLLEQGNCCLEDPTKDFVFLAPMTHYPDSSLCSFYRTGLNSTTRAQLFAAYIEWVLVSSRSSRTMEDDTSPNQPIPQLAESEPEPTADGQPEPRATEPLPLGVLWFPL</sequence>
<accession>A0ABD0PGM3</accession>
<comment type="caution">
    <text evidence="2">The sequence shown here is derived from an EMBL/GenBank/DDBJ whole genome shotgun (WGS) entry which is preliminary data.</text>
</comment>
<proteinExistence type="predicted"/>
<evidence type="ECO:0000256" key="1">
    <source>
        <dbReference type="SAM" id="MobiDB-lite"/>
    </source>
</evidence>
<feature type="region of interest" description="Disordered" evidence="1">
    <location>
        <begin position="70"/>
        <end position="109"/>
    </location>
</feature>